<feature type="domain" description="Malectin-like" evidence="6">
    <location>
        <begin position="41"/>
        <end position="203"/>
    </location>
</feature>
<evidence type="ECO:0000259" key="6">
    <source>
        <dbReference type="Pfam" id="PF12819"/>
    </source>
</evidence>
<dbReference type="AlphaFoldDB" id="A0A3P6DGF5"/>
<comment type="subcellular location">
    <subcellularLocation>
        <location evidence="1">Membrane</location>
        <topology evidence="1">Single-pass membrane protein</topology>
    </subcellularLocation>
</comment>
<evidence type="ECO:0000256" key="5">
    <source>
        <dbReference type="ARBA" id="ARBA00023136"/>
    </source>
</evidence>
<keyword evidence="3" id="KW-0732">Signal</keyword>
<dbReference type="PANTHER" id="PTHR45631">
    <property type="entry name" value="OS07G0107800 PROTEIN-RELATED"/>
    <property type="match status" value="1"/>
</dbReference>
<reference evidence="8" key="1">
    <citation type="submission" date="2018-11" db="EMBL/GenBank/DDBJ databases">
        <authorList>
            <consortium name="Genoscope - CEA"/>
            <person name="William W."/>
        </authorList>
    </citation>
    <scope>NUCLEOTIDE SEQUENCE</scope>
</reference>
<organism evidence="8">
    <name type="scientific">Brassica campestris</name>
    <name type="common">Field mustard</name>
    <dbReference type="NCBI Taxonomy" id="3711"/>
    <lineage>
        <taxon>Eukaryota</taxon>
        <taxon>Viridiplantae</taxon>
        <taxon>Streptophyta</taxon>
        <taxon>Embryophyta</taxon>
        <taxon>Tracheophyta</taxon>
        <taxon>Spermatophyta</taxon>
        <taxon>Magnoliopsida</taxon>
        <taxon>eudicotyledons</taxon>
        <taxon>Gunneridae</taxon>
        <taxon>Pentapetalae</taxon>
        <taxon>rosids</taxon>
        <taxon>malvids</taxon>
        <taxon>Brassicales</taxon>
        <taxon>Brassicaceae</taxon>
        <taxon>Brassiceae</taxon>
        <taxon>Brassica</taxon>
    </lineage>
</organism>
<dbReference type="EMBL" id="LS974626">
    <property type="protein sequence ID" value="CAG7910527.1"/>
    <property type="molecule type" value="Genomic_DNA"/>
</dbReference>
<dbReference type="PANTHER" id="PTHR45631:SF57">
    <property type="entry name" value="LEUCINE-RICH REPEAT PROTEIN KINASE FAMILY PROTEIN"/>
    <property type="match status" value="1"/>
</dbReference>
<gene>
    <name evidence="8" type="ORF">BRAA10T43773Z</name>
    <name evidence="7" type="ORF">BRAPAZ1V2_A10P17730.2</name>
</gene>
<keyword evidence="4" id="KW-1133">Transmembrane helix</keyword>
<evidence type="ECO:0000256" key="1">
    <source>
        <dbReference type="ARBA" id="ARBA00004167"/>
    </source>
</evidence>
<keyword evidence="5" id="KW-0472">Membrane</keyword>
<accession>A0A3P6DGF5</accession>
<name>A0A3P6DGF5_BRACM</name>
<dbReference type="GO" id="GO:0016020">
    <property type="term" value="C:membrane"/>
    <property type="evidence" value="ECO:0007669"/>
    <property type="project" value="UniProtKB-SubCell"/>
</dbReference>
<evidence type="ECO:0000256" key="3">
    <source>
        <dbReference type="ARBA" id="ARBA00022729"/>
    </source>
</evidence>
<sequence>MDFVGSLREYLGLLLRLIGILAIIHIVQAQDQLVIEWFISLDCGLPANKLSPYKETGTGLWFSSVESFIQSGKTGRIKENPEGYAKPYETLRYFPDGIRNCYDLSVEKGRKYLIKDSFVYGNYDGNDIDPVFDLYLGPNHWAEIDLRRVNGTREEILHVPTSNSLQFCLVKTGTTTPLISTLELRPMGNDTYIIKSGSLKHFFSVIS</sequence>
<dbReference type="InterPro" id="IPR024788">
    <property type="entry name" value="Malectin-like_Carb-bd_dom"/>
</dbReference>
<dbReference type="Gramene" id="A10p17730.2_BraZ1">
    <property type="protein sequence ID" value="A10p17730.2_BraZ1.CDS"/>
    <property type="gene ID" value="A10g17730.2_BraZ1"/>
</dbReference>
<dbReference type="Pfam" id="PF12819">
    <property type="entry name" value="Malectin_like"/>
    <property type="match status" value="1"/>
</dbReference>
<dbReference type="EMBL" id="LR031577">
    <property type="protein sequence ID" value="VDD18209.1"/>
    <property type="molecule type" value="Genomic_DNA"/>
</dbReference>
<keyword evidence="2" id="KW-0812">Transmembrane</keyword>
<evidence type="ECO:0000256" key="4">
    <source>
        <dbReference type="ARBA" id="ARBA00022989"/>
    </source>
</evidence>
<protein>
    <recommendedName>
        <fullName evidence="6">Malectin-like domain-containing protein</fullName>
    </recommendedName>
</protein>
<evidence type="ECO:0000313" key="8">
    <source>
        <dbReference type="EMBL" id="VDD18209.1"/>
    </source>
</evidence>
<evidence type="ECO:0000256" key="2">
    <source>
        <dbReference type="ARBA" id="ARBA00022692"/>
    </source>
</evidence>
<proteinExistence type="predicted"/>
<evidence type="ECO:0000313" key="7">
    <source>
        <dbReference type="EMBL" id="CAG7910527.1"/>
    </source>
</evidence>
<dbReference type="Proteomes" id="UP000694005">
    <property type="component" value="Chromosome A10"/>
</dbReference>